<evidence type="ECO:0000313" key="2">
    <source>
        <dbReference type="EMBL" id="CDR40037.1"/>
    </source>
</evidence>
<keyword evidence="4" id="KW-1185">Reference proteome</keyword>
<dbReference type="EMBL" id="LK052889">
    <property type="protein sequence ID" value="CDR40037.1"/>
    <property type="molecule type" value="Genomic_DNA"/>
</dbReference>
<dbReference type="PANTHER" id="PTHR13271:SF128">
    <property type="entry name" value="RIBOSOMAL LYSINE N-METHYLTRANSFERASE 3"/>
    <property type="match status" value="1"/>
</dbReference>
<reference evidence="4" key="2">
    <citation type="journal article" date="2017" name="Genome Announc.">
        <title>Genome sequences of Cyberlindnera fabianii 65, Pichia kudriavzevii 129, and Saccharomyces cerevisiae 131 isolated from fermented masau fruits in Zimbabwe.</title>
        <authorList>
            <person name="van Rijswijck I.M.H."/>
            <person name="Derks M.F.L."/>
            <person name="Abee T."/>
            <person name="de Ridder D."/>
            <person name="Smid E.J."/>
        </authorList>
    </citation>
    <scope>NUCLEOTIDE SEQUENCE [LARGE SCALE GENOMIC DNA]</scope>
    <source>
        <strain evidence="4">65</strain>
    </source>
</reference>
<dbReference type="OrthoDB" id="441812at2759"/>
<dbReference type="VEuPathDB" id="FungiDB:BON22_2358"/>
<name>A0A061AZ86_CYBFA</name>
<dbReference type="SUPFAM" id="SSF82199">
    <property type="entry name" value="SET domain"/>
    <property type="match status" value="2"/>
</dbReference>
<feature type="compositionally biased region" description="Acidic residues" evidence="1">
    <location>
        <begin position="255"/>
        <end position="283"/>
    </location>
</feature>
<dbReference type="GO" id="GO:0005634">
    <property type="term" value="C:nucleus"/>
    <property type="evidence" value="ECO:0007669"/>
    <property type="project" value="TreeGrafter"/>
</dbReference>
<keyword evidence="3" id="KW-0489">Methyltransferase</keyword>
<dbReference type="Proteomes" id="UP000189513">
    <property type="component" value="Unassembled WGS sequence"/>
</dbReference>
<reference evidence="2" key="1">
    <citation type="journal article" date="2014" name="Genome Announc.">
        <title>Genome sequence of the yeast Cyberlindnera fabianii (Hansenula fabianii).</title>
        <authorList>
            <person name="Freel K.C."/>
            <person name="Sarilar V."/>
            <person name="Neuveglise C."/>
            <person name="Devillers H."/>
            <person name="Friedrich A."/>
            <person name="Schacherer J."/>
        </authorList>
    </citation>
    <scope>NUCLEOTIDE SEQUENCE</scope>
    <source>
        <strain evidence="2">YJS4271</strain>
    </source>
</reference>
<evidence type="ECO:0000313" key="3">
    <source>
        <dbReference type="EMBL" id="ONH67798.1"/>
    </source>
</evidence>
<keyword evidence="3" id="KW-0808">Transferase</keyword>
<dbReference type="AlphaFoldDB" id="A0A061AZ86"/>
<dbReference type="PANTHER" id="PTHR13271">
    <property type="entry name" value="UNCHARACTERIZED PUTATIVE METHYLTRANSFERASE"/>
    <property type="match status" value="1"/>
</dbReference>
<organism evidence="2">
    <name type="scientific">Cyberlindnera fabianii</name>
    <name type="common">Yeast</name>
    <name type="synonym">Hansenula fabianii</name>
    <dbReference type="NCBI Taxonomy" id="36022"/>
    <lineage>
        <taxon>Eukaryota</taxon>
        <taxon>Fungi</taxon>
        <taxon>Dikarya</taxon>
        <taxon>Ascomycota</taxon>
        <taxon>Saccharomycotina</taxon>
        <taxon>Saccharomycetes</taxon>
        <taxon>Phaffomycetales</taxon>
        <taxon>Phaffomycetaceae</taxon>
        <taxon>Cyberlindnera</taxon>
    </lineage>
</organism>
<feature type="region of interest" description="Disordered" evidence="1">
    <location>
        <begin position="346"/>
        <end position="366"/>
    </location>
</feature>
<feature type="compositionally biased region" description="Basic and acidic residues" evidence="1">
    <location>
        <begin position="284"/>
        <end position="302"/>
    </location>
</feature>
<dbReference type="GO" id="GO:0016279">
    <property type="term" value="F:protein-lysine N-methyltransferase activity"/>
    <property type="evidence" value="ECO:0007669"/>
    <property type="project" value="UniProtKB-ARBA"/>
</dbReference>
<feature type="compositionally biased region" description="Basic and acidic residues" evidence="1">
    <location>
        <begin position="346"/>
        <end position="361"/>
    </location>
</feature>
<dbReference type="GO" id="GO:0032259">
    <property type="term" value="P:methylation"/>
    <property type="evidence" value="ECO:0007669"/>
    <property type="project" value="UniProtKB-KW"/>
</dbReference>
<dbReference type="InterPro" id="IPR050600">
    <property type="entry name" value="SETD3_SETD6_MTase"/>
</dbReference>
<dbReference type="Gene3D" id="3.90.1410.10">
    <property type="entry name" value="set domain protein methyltransferase, domain 1"/>
    <property type="match status" value="1"/>
</dbReference>
<feature type="compositionally biased region" description="Acidic residues" evidence="1">
    <location>
        <begin position="316"/>
        <end position="333"/>
    </location>
</feature>
<protein>
    <submittedName>
        <fullName evidence="2">CYFA0S04e02234g1_1</fullName>
    </submittedName>
    <submittedName>
        <fullName evidence="3">Ribosomal lysine N-methyltransferase 3</fullName>
    </submittedName>
</protein>
<sequence>MSNTSLQNAEKVIQWIKSNDGFWDEAALELRQSPLGGVGVFAKENMDPSIENRVLLRLHKDTLLSFQKSYVANLIIEEQIEGALALVLAFIYEKHKLEESPWKDYISTIDYIDSKGKPILPPSLWKNNQKLMLQGTELEMMGALDESENQDAFERACTFAINQHESSGGAIEIPYELDIVGKEDDEVKERYEHFIAISHAVASRDFEIDEFHQVALCPGADLFNHEIRNNVRFESYFEVCVMCGALACDHVGLPEDNEGPDDEMMSDDEEEDENENESDPGSEVEDHEKLEEHDSDPEHSNSELDDGDEAGVGPEENSEEEEEEEEEVFDGPIEDFITHIEAQFEKEKEEMKQEQEQEDAKYPGPKLNIHDLNKTPHPDECCDIVLHKKVSAGDELFNTYGDFSNTILLSKYGFVIPGNVNDTVSLGLQILKLKKKKQFSRHFQWWEEAGYDIMREYINKKSKHHHDHEDGCEEGCEDGCQDGCCDDEEEDDEVPSWSMEMRLLNNGEPSPLTFALLKLLSFNAPELHKFLQKKTKINLQLLTTNGSKAYKMLAELVDSREKLYADMDFKKFAKKGGYREKLAAQLVLDELSIIKRAKNVIKKQL</sequence>
<dbReference type="EMBL" id="MPUK01000004">
    <property type="protein sequence ID" value="ONH67798.1"/>
    <property type="molecule type" value="Genomic_DNA"/>
</dbReference>
<reference evidence="3" key="3">
    <citation type="submission" date="2017-01" db="EMBL/GenBank/DDBJ databases">
        <authorList>
            <person name="Mah S.A."/>
            <person name="Swanson W.J."/>
            <person name="Moy G.W."/>
            <person name="Vacquier V.D."/>
        </authorList>
    </citation>
    <scope>NUCLEOTIDE SEQUENCE [LARGE SCALE GENOMIC DNA]</scope>
    <source>
        <strain evidence="3">65</strain>
    </source>
</reference>
<proteinExistence type="predicted"/>
<dbReference type="InterPro" id="IPR046341">
    <property type="entry name" value="SET_dom_sf"/>
</dbReference>
<dbReference type="CDD" id="cd10527">
    <property type="entry name" value="SET_LSMT"/>
    <property type="match status" value="1"/>
</dbReference>
<dbReference type="OMA" id="EVDAYHE"/>
<evidence type="ECO:0000256" key="1">
    <source>
        <dbReference type="SAM" id="MobiDB-lite"/>
    </source>
</evidence>
<gene>
    <name evidence="3" type="ORF">BON22_2358</name>
    <name evidence="2" type="ORF">CYFA0S_04e02234g</name>
</gene>
<feature type="region of interest" description="Disordered" evidence="1">
    <location>
        <begin position="254"/>
        <end position="334"/>
    </location>
</feature>
<accession>A0A061AZ86</accession>
<dbReference type="STRING" id="36022.A0A061AZ86"/>
<evidence type="ECO:0000313" key="4">
    <source>
        <dbReference type="Proteomes" id="UP000189513"/>
    </source>
</evidence>